<accession>A0A532UVX9</accession>
<organism evidence="9 10">
    <name type="scientific">candidate division LCP-89 bacterium B3_LCP</name>
    <dbReference type="NCBI Taxonomy" id="2012998"/>
    <lineage>
        <taxon>Bacteria</taxon>
        <taxon>Pseudomonadati</taxon>
        <taxon>Bacteria division LCP-89</taxon>
    </lineage>
</organism>
<dbReference type="EMBL" id="NJBN01000008">
    <property type="protein sequence ID" value="TKJ39052.1"/>
    <property type="molecule type" value="Genomic_DNA"/>
</dbReference>
<dbReference type="PANTHER" id="PTHR47779">
    <property type="entry name" value="SYNTHASE (CCG-9), PUTATIVE (AFU_ORTHOLOGUE AFUA_3G12100)-RELATED"/>
    <property type="match status" value="1"/>
</dbReference>
<feature type="domain" description="Glycosyl transferase family 1" evidence="7">
    <location>
        <begin position="210"/>
        <end position="376"/>
    </location>
</feature>
<dbReference type="Gene3D" id="3.40.50.2000">
    <property type="entry name" value="Glycogen Phosphorylase B"/>
    <property type="match status" value="2"/>
</dbReference>
<keyword evidence="3" id="KW-0313">Glucose metabolism</keyword>
<evidence type="ECO:0000259" key="8">
    <source>
        <dbReference type="Pfam" id="PF21269"/>
    </source>
</evidence>
<evidence type="ECO:0000256" key="1">
    <source>
        <dbReference type="ARBA" id="ARBA00009481"/>
    </source>
</evidence>
<evidence type="ECO:0000256" key="3">
    <source>
        <dbReference type="ARBA" id="ARBA00022526"/>
    </source>
</evidence>
<dbReference type="GO" id="GO:0006006">
    <property type="term" value="P:glucose metabolic process"/>
    <property type="evidence" value="ECO:0007669"/>
    <property type="project" value="UniProtKB-KW"/>
</dbReference>
<evidence type="ECO:0000256" key="4">
    <source>
        <dbReference type="ARBA" id="ARBA00022676"/>
    </source>
</evidence>
<dbReference type="InterPro" id="IPR052078">
    <property type="entry name" value="Trehalose_Metab_GTase"/>
</dbReference>
<evidence type="ECO:0000256" key="5">
    <source>
        <dbReference type="ARBA" id="ARBA00022679"/>
    </source>
</evidence>
<dbReference type="Proteomes" id="UP000319619">
    <property type="component" value="Unassembled WGS sequence"/>
</dbReference>
<evidence type="ECO:0000259" key="7">
    <source>
        <dbReference type="Pfam" id="PF00534"/>
    </source>
</evidence>
<keyword evidence="4" id="KW-0328">Glycosyltransferase</keyword>
<keyword evidence="5 9" id="KW-0808">Transferase</keyword>
<dbReference type="Pfam" id="PF00534">
    <property type="entry name" value="Glycos_transf_1"/>
    <property type="match status" value="1"/>
</dbReference>
<feature type="domain" description="Trehalose synthase N-terminal" evidence="8">
    <location>
        <begin position="33"/>
        <end position="175"/>
    </location>
</feature>
<evidence type="ECO:0000313" key="9">
    <source>
        <dbReference type="EMBL" id="TKJ39052.1"/>
    </source>
</evidence>
<dbReference type="PANTHER" id="PTHR47779:SF1">
    <property type="entry name" value="SYNTHASE (CCG-9), PUTATIVE (AFU_ORTHOLOGUE AFUA_3G12100)-RELATED"/>
    <property type="match status" value="1"/>
</dbReference>
<gene>
    <name evidence="9" type="ORF">CEE37_11550</name>
</gene>
<keyword evidence="6" id="KW-0119">Carbohydrate metabolism</keyword>
<evidence type="ECO:0000313" key="10">
    <source>
        <dbReference type="Proteomes" id="UP000319619"/>
    </source>
</evidence>
<dbReference type="InterPro" id="IPR049438">
    <property type="entry name" value="TreT_GT1"/>
</dbReference>
<evidence type="ECO:0000256" key="2">
    <source>
        <dbReference type="ARBA" id="ARBA00011738"/>
    </source>
</evidence>
<dbReference type="GO" id="GO:0016757">
    <property type="term" value="F:glycosyltransferase activity"/>
    <property type="evidence" value="ECO:0007669"/>
    <property type="project" value="UniProtKB-KW"/>
</dbReference>
<comment type="caution">
    <text evidence="9">The sequence shown here is derived from an EMBL/GenBank/DDBJ whole genome shotgun (WGS) entry which is preliminary data.</text>
</comment>
<comment type="subunit">
    <text evidence="2">Homodimer.</text>
</comment>
<proteinExistence type="inferred from homology"/>
<dbReference type="Pfam" id="PF21269">
    <property type="entry name" value="TreT_GT1"/>
    <property type="match status" value="1"/>
</dbReference>
<dbReference type="InterPro" id="IPR001296">
    <property type="entry name" value="Glyco_trans_1"/>
</dbReference>
<reference evidence="9 10" key="1">
    <citation type="submission" date="2017-06" db="EMBL/GenBank/DDBJ databases">
        <title>Novel microbial phyla capable of carbon fixation and sulfur reduction in deep-sea sediments.</title>
        <authorList>
            <person name="Huang J."/>
            <person name="Baker B."/>
            <person name="Wang Y."/>
        </authorList>
    </citation>
    <scope>NUCLEOTIDE SEQUENCE [LARGE SCALE GENOMIC DNA]</scope>
    <source>
        <strain evidence="9">B3_LCP</strain>
    </source>
</reference>
<dbReference type="SUPFAM" id="SSF53756">
    <property type="entry name" value="UDP-Glycosyltransferase/glycogen phosphorylase"/>
    <property type="match status" value="1"/>
</dbReference>
<sequence length="409" mass="46320">MKDLDRYVTIIGKPEIDEIKSLGKYLKGRRVHHINSTKSGGGVAEILQRLVPLMESLGIKATWDAIEGNAEFFDVTKMIHNAMHGQEVDFSPEQMEILEQTNRQNEKLLDEPADITIIHDPQPLPLVTFRREKKRPIWLWRCHIDLSEADYRVWGALRHYVEQFDGSLFHLPEYSKGLGIPQYILPPAIDPLSEKNMELTLEEVQTTVDNFGIDPEKPYIIQVSRFDRLKDPVGVIEAFRMVQEWHDVQLVLAGGSASDDPEGVKVLQEVREAADNDPDIHILDLPPTSHIEINALQRGARIIIQKSLREGFGLVVTEAMWKGKPVIGGAVGGIKTQVIHNVTGFLASTIEGTAYRIRQLLANPGLSDRLGHAAKEYIRSNFLLPSYLKNWLLLLLQQEHMGERITFLD</sequence>
<dbReference type="AlphaFoldDB" id="A0A532UVX9"/>
<name>A0A532UVX9_UNCL8</name>
<protein>
    <submittedName>
        <fullName evidence="9">Glycosyl transferase family 1</fullName>
    </submittedName>
</protein>
<comment type="similarity">
    <text evidence="1">Belongs to the glycosyltransferase group 1 family. Glycosyltransferase 4 subfamily.</text>
</comment>
<evidence type="ECO:0000256" key="6">
    <source>
        <dbReference type="ARBA" id="ARBA00023277"/>
    </source>
</evidence>